<comment type="similarity">
    <text evidence="1 6">Belongs to the nicotianamine synthase (NAS)-like family.</text>
</comment>
<accession>A0A6L2K5F2</accession>
<feature type="region of interest" description="Disordered" evidence="7">
    <location>
        <begin position="206"/>
        <end position="257"/>
    </location>
</feature>
<feature type="region of interest" description="Disordered" evidence="7">
    <location>
        <begin position="161"/>
        <end position="183"/>
    </location>
</feature>
<name>A0A6L2K5F2_TANCI</name>
<evidence type="ECO:0000256" key="1">
    <source>
        <dbReference type="ARBA" id="ARBA00007009"/>
    </source>
</evidence>
<evidence type="ECO:0000256" key="5">
    <source>
        <dbReference type="ARBA" id="ARBA00049391"/>
    </source>
</evidence>
<reference evidence="8" key="1">
    <citation type="journal article" date="2019" name="Sci. Rep.">
        <title>Draft genome of Tanacetum cinerariifolium, the natural source of mosquito coil.</title>
        <authorList>
            <person name="Yamashiro T."/>
            <person name="Shiraishi A."/>
            <person name="Satake H."/>
            <person name="Nakayama K."/>
        </authorList>
    </citation>
    <scope>NUCLEOTIDE SEQUENCE</scope>
</reference>
<evidence type="ECO:0000313" key="8">
    <source>
        <dbReference type="EMBL" id="GEU44631.1"/>
    </source>
</evidence>
<feature type="compositionally biased region" description="Acidic residues" evidence="7">
    <location>
        <begin position="218"/>
        <end position="255"/>
    </location>
</feature>
<dbReference type="EMBL" id="BKCJ010001872">
    <property type="protein sequence ID" value="GEU44631.1"/>
    <property type="molecule type" value="Genomic_DNA"/>
</dbReference>
<comment type="caution">
    <text evidence="8">The sequence shown here is derived from an EMBL/GenBank/DDBJ whole genome shotgun (WGS) entry which is preliminary data.</text>
</comment>
<evidence type="ECO:0000256" key="2">
    <source>
        <dbReference type="ARBA" id="ARBA00012675"/>
    </source>
</evidence>
<dbReference type="Gene3D" id="3.40.50.150">
    <property type="entry name" value="Vaccinia Virus protein VP39"/>
    <property type="match status" value="1"/>
</dbReference>
<keyword evidence="4 6" id="KW-0949">S-adenosyl-L-methionine</keyword>
<evidence type="ECO:0000256" key="3">
    <source>
        <dbReference type="ARBA" id="ARBA00022679"/>
    </source>
</evidence>
<evidence type="ECO:0000256" key="4">
    <source>
        <dbReference type="ARBA" id="ARBA00022691"/>
    </source>
</evidence>
<dbReference type="PANTHER" id="PTHR32266:SF12">
    <property type="entry name" value="NICOTIANAMINE SYNTHASE 3"/>
    <property type="match status" value="1"/>
</dbReference>
<dbReference type="SUPFAM" id="SSF53335">
    <property type="entry name" value="S-adenosyl-L-methionine-dependent methyltransferases"/>
    <property type="match status" value="1"/>
</dbReference>
<dbReference type="InterPro" id="IPR029063">
    <property type="entry name" value="SAM-dependent_MTases_sf"/>
</dbReference>
<gene>
    <name evidence="8" type="ORF">Tci_016609</name>
</gene>
<dbReference type="GO" id="GO:0030410">
    <property type="term" value="F:nicotianamine synthase activity"/>
    <property type="evidence" value="ECO:0007669"/>
    <property type="project" value="UniProtKB-UniRule"/>
</dbReference>
<evidence type="ECO:0000256" key="6">
    <source>
        <dbReference type="RuleBase" id="RU368095"/>
    </source>
</evidence>
<protein>
    <recommendedName>
        <fullName evidence="2 6">Nicotianamine synthase</fullName>
        <ecNumber evidence="2 6">2.5.1.43</ecNumber>
    </recommendedName>
</protein>
<dbReference type="EC" id="2.5.1.43" evidence="2 6"/>
<dbReference type="InterPro" id="IPR004298">
    <property type="entry name" value="Nicotian_synth"/>
</dbReference>
<keyword evidence="3 6" id="KW-0808">Transferase</keyword>
<comment type="function">
    <text evidence="6">Synthesizes nicotianamine, a polyamine which serves as a sensor for the physiological iron status within the plant, and/or might be involved in the transport of iron.</text>
</comment>
<dbReference type="AlphaFoldDB" id="A0A6L2K5F2"/>
<dbReference type="Pfam" id="PF03059">
    <property type="entry name" value="NAS"/>
    <property type="match status" value="1"/>
</dbReference>
<sequence>MQGVVPKRVAFVGSGPLPLTSILLASFYLKDTYFHNYDIDHSANSLAASLIAPDRDLSKRMFFHSTDIMEITDELEYDVVFLAALVVMDISDKVEVIQHLAKYMAPGAILMLRSAHGARAFLYPVVEPEDLQGFKVLSIFHPFDDVINSVMIARKYPLPNYNDIDDHNHPRRQLRTGSAMLPSTKNKIGSIDCSCKRSSTDDILVMDMPLSPNHEPDFPADDLSSSDESDEEFKEDPQDEPEEEEDPQEEPEEDNVNYLARCEKKRQAKMDANNFEIRKVKRRMDDFDQDLGHEAWMFESLGWGAMDACPDDGVDGSAVFG</sequence>
<comment type="catalytic activity">
    <reaction evidence="5 6">
        <text>3 S-adenosyl-L-methionine = nicotianamine + 3 S-methyl-5'-thioadenosine + 3 H(+)</text>
        <dbReference type="Rhea" id="RHEA:16481"/>
        <dbReference type="ChEBI" id="CHEBI:15378"/>
        <dbReference type="ChEBI" id="CHEBI:17509"/>
        <dbReference type="ChEBI" id="CHEBI:58249"/>
        <dbReference type="ChEBI" id="CHEBI:59789"/>
        <dbReference type="EC" id="2.5.1.43"/>
    </reaction>
</comment>
<proteinExistence type="inferred from homology"/>
<dbReference type="GO" id="GO:0030418">
    <property type="term" value="P:nicotianamine biosynthetic process"/>
    <property type="evidence" value="ECO:0007669"/>
    <property type="project" value="UniProtKB-UniRule"/>
</dbReference>
<evidence type="ECO:0000256" key="7">
    <source>
        <dbReference type="SAM" id="MobiDB-lite"/>
    </source>
</evidence>
<organism evidence="8">
    <name type="scientific">Tanacetum cinerariifolium</name>
    <name type="common">Dalmatian daisy</name>
    <name type="synonym">Chrysanthemum cinerariifolium</name>
    <dbReference type="NCBI Taxonomy" id="118510"/>
    <lineage>
        <taxon>Eukaryota</taxon>
        <taxon>Viridiplantae</taxon>
        <taxon>Streptophyta</taxon>
        <taxon>Embryophyta</taxon>
        <taxon>Tracheophyta</taxon>
        <taxon>Spermatophyta</taxon>
        <taxon>Magnoliopsida</taxon>
        <taxon>eudicotyledons</taxon>
        <taxon>Gunneridae</taxon>
        <taxon>Pentapetalae</taxon>
        <taxon>asterids</taxon>
        <taxon>campanulids</taxon>
        <taxon>Asterales</taxon>
        <taxon>Asteraceae</taxon>
        <taxon>Asteroideae</taxon>
        <taxon>Anthemideae</taxon>
        <taxon>Anthemidinae</taxon>
        <taxon>Tanacetum</taxon>
    </lineage>
</organism>
<dbReference type="PROSITE" id="PS51142">
    <property type="entry name" value="NAS"/>
    <property type="match status" value="1"/>
</dbReference>
<dbReference type="PANTHER" id="PTHR32266">
    <property type="entry name" value="NICOTIANAMINE SYNTHASE 3"/>
    <property type="match status" value="1"/>
</dbReference>